<accession>A0AA40ACL0</accession>
<gene>
    <name evidence="2" type="ORF">B0T26DRAFT_363508</name>
</gene>
<dbReference type="AlphaFoldDB" id="A0AA40ACL0"/>
<keyword evidence="3" id="KW-1185">Reference proteome</keyword>
<proteinExistence type="predicted"/>
<name>A0AA40ACL0_9PEZI</name>
<organism evidence="2 3">
    <name type="scientific">Lasiosphaeria miniovina</name>
    <dbReference type="NCBI Taxonomy" id="1954250"/>
    <lineage>
        <taxon>Eukaryota</taxon>
        <taxon>Fungi</taxon>
        <taxon>Dikarya</taxon>
        <taxon>Ascomycota</taxon>
        <taxon>Pezizomycotina</taxon>
        <taxon>Sordariomycetes</taxon>
        <taxon>Sordariomycetidae</taxon>
        <taxon>Sordariales</taxon>
        <taxon>Lasiosphaeriaceae</taxon>
        <taxon>Lasiosphaeria</taxon>
    </lineage>
</organism>
<dbReference type="EMBL" id="JAUIRO010000005">
    <property type="protein sequence ID" value="KAK0713370.1"/>
    <property type="molecule type" value="Genomic_DNA"/>
</dbReference>
<comment type="caution">
    <text evidence="2">The sequence shown here is derived from an EMBL/GenBank/DDBJ whole genome shotgun (WGS) entry which is preliminary data.</text>
</comment>
<evidence type="ECO:0000256" key="1">
    <source>
        <dbReference type="SAM" id="MobiDB-lite"/>
    </source>
</evidence>
<evidence type="ECO:0000313" key="3">
    <source>
        <dbReference type="Proteomes" id="UP001172101"/>
    </source>
</evidence>
<protein>
    <submittedName>
        <fullName evidence="2">Uncharacterized protein</fullName>
    </submittedName>
</protein>
<dbReference type="Proteomes" id="UP001172101">
    <property type="component" value="Unassembled WGS sequence"/>
</dbReference>
<feature type="region of interest" description="Disordered" evidence="1">
    <location>
        <begin position="155"/>
        <end position="183"/>
    </location>
</feature>
<dbReference type="RefSeq" id="XP_060294693.1">
    <property type="nucleotide sequence ID" value="XM_060434615.1"/>
</dbReference>
<sequence length="229" mass="25660">MNSLVRVLYSFPPPLLPPPIPMSLIVSKDRSERLPSRVTIALLKSRNRSPMISDMELQRFSCDLEGCTKSGHSRDPKMRGVLPWRAARSPGTVPGPGTADGYLRAKPPATVLKISMPPTISPRAVAVNRTRGFFSPETSYREWFELSSRCARTFEPRAKSRPQTEKKHLEASTDEPETNRASIRWRWQRPPGLERSRTRSICRMLPSCSCVSRRTLGVVAAFSRAAVGD</sequence>
<evidence type="ECO:0000313" key="2">
    <source>
        <dbReference type="EMBL" id="KAK0713370.1"/>
    </source>
</evidence>
<dbReference type="GeneID" id="85317885"/>
<feature type="compositionally biased region" description="Basic and acidic residues" evidence="1">
    <location>
        <begin position="155"/>
        <end position="171"/>
    </location>
</feature>
<reference evidence="2" key="1">
    <citation type="submission" date="2023-06" db="EMBL/GenBank/DDBJ databases">
        <title>Genome-scale phylogeny and comparative genomics of the fungal order Sordariales.</title>
        <authorList>
            <consortium name="Lawrence Berkeley National Laboratory"/>
            <person name="Hensen N."/>
            <person name="Bonometti L."/>
            <person name="Westerberg I."/>
            <person name="Brannstrom I.O."/>
            <person name="Guillou S."/>
            <person name="Cros-Aarteil S."/>
            <person name="Calhoun S."/>
            <person name="Haridas S."/>
            <person name="Kuo A."/>
            <person name="Mondo S."/>
            <person name="Pangilinan J."/>
            <person name="Riley R."/>
            <person name="LaButti K."/>
            <person name="Andreopoulos B."/>
            <person name="Lipzen A."/>
            <person name="Chen C."/>
            <person name="Yanf M."/>
            <person name="Daum C."/>
            <person name="Ng V."/>
            <person name="Clum A."/>
            <person name="Steindorff A."/>
            <person name="Ohm R."/>
            <person name="Martin F."/>
            <person name="Silar P."/>
            <person name="Natvig D."/>
            <person name="Lalanne C."/>
            <person name="Gautier V."/>
            <person name="Ament-velasquez S.L."/>
            <person name="Kruys A."/>
            <person name="Hutchinson M.I."/>
            <person name="Powell A.J."/>
            <person name="Barry K."/>
            <person name="Miller A.N."/>
            <person name="Grigoriev I.V."/>
            <person name="Debuchy R."/>
            <person name="Gladieux P."/>
            <person name="Thoren M.H."/>
            <person name="Johannesson H."/>
        </authorList>
    </citation>
    <scope>NUCLEOTIDE SEQUENCE</scope>
    <source>
        <strain evidence="2">SMH2392-1A</strain>
    </source>
</reference>